<dbReference type="KEGG" id="halx:M0R89_09215"/>
<proteinExistence type="predicted"/>
<dbReference type="GeneID" id="72185376"/>
<keyword evidence="3" id="KW-1185">Reference proteome</keyword>
<dbReference type="RefSeq" id="WP_248648787.1">
    <property type="nucleotide sequence ID" value="NZ_CP096659.1"/>
</dbReference>
<dbReference type="AlphaFoldDB" id="A0A8U0HPB7"/>
<evidence type="ECO:0000313" key="2">
    <source>
        <dbReference type="EMBL" id="UPV72727.1"/>
    </source>
</evidence>
<evidence type="ECO:0008006" key="4">
    <source>
        <dbReference type="Google" id="ProtNLM"/>
    </source>
</evidence>
<reference evidence="2 3" key="1">
    <citation type="submission" date="2022-04" db="EMBL/GenBank/DDBJ databases">
        <title>Diverse halophilic archaea isolated from saline environments.</title>
        <authorList>
            <person name="Cui H.-L."/>
        </authorList>
    </citation>
    <scope>NUCLEOTIDE SEQUENCE [LARGE SCALE GENOMIC DNA]</scope>
    <source>
        <strain evidence="2 3">XZYJT49</strain>
    </source>
</reference>
<sequence>MAVQISESDVGKPVLDADGNRVGTVADVEDDIAYVDPDTTLTDRIKSKLDLEESRRKTGYPVSEARIASVSDDEIRLKRVTVTSGSSVASSDSVDDSSSWRQRLKEHTQFLRFLGTTLSLFKKSEDTDAFAEALSEGDIERALEQTDMTEEELAKRVENVEDEGKKALEDSEVRDAVLQYKEKDNDRHSD</sequence>
<feature type="region of interest" description="Disordered" evidence="1">
    <location>
        <begin position="159"/>
        <end position="190"/>
    </location>
</feature>
<accession>A0A8U0HPB7</accession>
<evidence type="ECO:0000256" key="1">
    <source>
        <dbReference type="SAM" id="MobiDB-lite"/>
    </source>
</evidence>
<name>A0A8U0HPB7_9EURY</name>
<gene>
    <name evidence="2" type="ORF">M0R89_09215</name>
</gene>
<protein>
    <recommendedName>
        <fullName evidence="4">PRC-barrel domain-containing protein</fullName>
    </recommendedName>
</protein>
<dbReference type="Proteomes" id="UP000830729">
    <property type="component" value="Chromosome"/>
</dbReference>
<organism evidence="2 3">
    <name type="scientific">Halorussus limi</name>
    <dbReference type="NCBI Taxonomy" id="2938695"/>
    <lineage>
        <taxon>Archaea</taxon>
        <taxon>Methanobacteriati</taxon>
        <taxon>Methanobacteriota</taxon>
        <taxon>Stenosarchaea group</taxon>
        <taxon>Halobacteria</taxon>
        <taxon>Halobacteriales</taxon>
        <taxon>Haladaptataceae</taxon>
        <taxon>Halorussus</taxon>
    </lineage>
</organism>
<evidence type="ECO:0000313" key="3">
    <source>
        <dbReference type="Proteomes" id="UP000830729"/>
    </source>
</evidence>
<dbReference type="EMBL" id="CP096659">
    <property type="protein sequence ID" value="UPV72727.1"/>
    <property type="molecule type" value="Genomic_DNA"/>
</dbReference>